<organism evidence="2 3">
    <name type="scientific">Candidatus Collierbacteria bacterium CG10_big_fil_rev_8_21_14_0_10_43_36</name>
    <dbReference type="NCBI Taxonomy" id="1974534"/>
    <lineage>
        <taxon>Bacteria</taxon>
        <taxon>Candidatus Collieribacteriota</taxon>
    </lineage>
</organism>
<keyword evidence="1" id="KW-1133">Transmembrane helix</keyword>
<keyword evidence="1" id="KW-0472">Membrane</keyword>
<evidence type="ECO:0000313" key="3">
    <source>
        <dbReference type="Proteomes" id="UP000230730"/>
    </source>
</evidence>
<reference evidence="3" key="1">
    <citation type="submission" date="2017-09" db="EMBL/GenBank/DDBJ databases">
        <title>Depth-based differentiation of microbial function through sediment-hosted aquifers and enrichment of novel symbionts in the deep terrestrial subsurface.</title>
        <authorList>
            <person name="Probst A.J."/>
            <person name="Ladd B."/>
            <person name="Jarett J.K."/>
            <person name="Geller-Mcgrath D.E."/>
            <person name="Sieber C.M.K."/>
            <person name="Emerson J.B."/>
            <person name="Anantharaman K."/>
            <person name="Thomas B.C."/>
            <person name="Malmstrom R."/>
            <person name="Stieglmeier M."/>
            <person name="Klingl A."/>
            <person name="Woyke T."/>
            <person name="Ryan C.M."/>
            <person name="Banfield J.F."/>
        </authorList>
    </citation>
    <scope>NUCLEOTIDE SEQUENCE [LARGE SCALE GENOMIC DNA]</scope>
</reference>
<accession>A0A2H0VKA5</accession>
<name>A0A2H0VKA5_9BACT</name>
<sequence>MQTFFKLFKIIFILILVIGGCGLRSYFVWQALGTTIQQVIIGALAIGLVWNCVVPFLGLLILFVILFIIFRLVEYIQTY</sequence>
<feature type="transmembrane region" description="Helical" evidence="1">
    <location>
        <begin position="7"/>
        <end position="27"/>
    </location>
</feature>
<gene>
    <name evidence="2" type="ORF">COT86_03495</name>
</gene>
<dbReference type="AlphaFoldDB" id="A0A2H0VKA5"/>
<dbReference type="Proteomes" id="UP000230730">
    <property type="component" value="Unassembled WGS sequence"/>
</dbReference>
<evidence type="ECO:0000256" key="1">
    <source>
        <dbReference type="SAM" id="Phobius"/>
    </source>
</evidence>
<dbReference type="EMBL" id="PFAE01000057">
    <property type="protein sequence ID" value="PIR99532.1"/>
    <property type="molecule type" value="Genomic_DNA"/>
</dbReference>
<keyword evidence="1" id="KW-0812">Transmembrane</keyword>
<comment type="caution">
    <text evidence="2">The sequence shown here is derived from an EMBL/GenBank/DDBJ whole genome shotgun (WGS) entry which is preliminary data.</text>
</comment>
<evidence type="ECO:0000313" key="2">
    <source>
        <dbReference type="EMBL" id="PIR99532.1"/>
    </source>
</evidence>
<dbReference type="PROSITE" id="PS51257">
    <property type="entry name" value="PROKAR_LIPOPROTEIN"/>
    <property type="match status" value="1"/>
</dbReference>
<proteinExistence type="predicted"/>
<protein>
    <submittedName>
        <fullName evidence="2">Uncharacterized protein</fullName>
    </submittedName>
</protein>
<feature type="transmembrane region" description="Helical" evidence="1">
    <location>
        <begin position="39"/>
        <end position="70"/>
    </location>
</feature>